<gene>
    <name evidence="2" type="ORF">BpHYR1_050226</name>
</gene>
<dbReference type="Proteomes" id="UP000276133">
    <property type="component" value="Unassembled WGS sequence"/>
</dbReference>
<comment type="caution">
    <text evidence="2">The sequence shown here is derived from an EMBL/GenBank/DDBJ whole genome shotgun (WGS) entry which is preliminary data.</text>
</comment>
<dbReference type="EMBL" id="REGN01003233">
    <property type="protein sequence ID" value="RNA23701.1"/>
    <property type="molecule type" value="Genomic_DNA"/>
</dbReference>
<keyword evidence="3" id="KW-1185">Reference proteome</keyword>
<evidence type="ECO:0000313" key="3">
    <source>
        <dbReference type="Proteomes" id="UP000276133"/>
    </source>
</evidence>
<evidence type="ECO:0000256" key="1">
    <source>
        <dbReference type="SAM" id="Phobius"/>
    </source>
</evidence>
<proteinExistence type="predicted"/>
<reference evidence="2 3" key="1">
    <citation type="journal article" date="2018" name="Sci. Rep.">
        <title>Genomic signatures of local adaptation to the degree of environmental predictability in rotifers.</title>
        <authorList>
            <person name="Franch-Gras L."/>
            <person name="Hahn C."/>
            <person name="Garcia-Roger E.M."/>
            <person name="Carmona M.J."/>
            <person name="Serra M."/>
            <person name="Gomez A."/>
        </authorList>
    </citation>
    <scope>NUCLEOTIDE SEQUENCE [LARGE SCALE GENOMIC DNA]</scope>
    <source>
        <strain evidence="2">HYR1</strain>
    </source>
</reference>
<evidence type="ECO:0000313" key="2">
    <source>
        <dbReference type="EMBL" id="RNA23701.1"/>
    </source>
</evidence>
<feature type="transmembrane region" description="Helical" evidence="1">
    <location>
        <begin position="82"/>
        <end position="104"/>
    </location>
</feature>
<accession>A0A3M7RJI0</accession>
<keyword evidence="1" id="KW-1133">Transmembrane helix</keyword>
<keyword evidence="1" id="KW-0472">Membrane</keyword>
<feature type="transmembrane region" description="Helical" evidence="1">
    <location>
        <begin position="39"/>
        <end position="62"/>
    </location>
</feature>
<sequence>MDSKITSFRRKILEENNKIQSCQDIGIAKLIAFEPDSSIPIVCQLTGISVISSAFFTPIYSIDILLQDRMIDFFFKVGPNEYQILFDYILLILFSSFDMAKITLSAMETQLKILKWSYKICR</sequence>
<name>A0A3M7RJI0_BRAPC</name>
<organism evidence="2 3">
    <name type="scientific">Brachionus plicatilis</name>
    <name type="common">Marine rotifer</name>
    <name type="synonym">Brachionus muelleri</name>
    <dbReference type="NCBI Taxonomy" id="10195"/>
    <lineage>
        <taxon>Eukaryota</taxon>
        <taxon>Metazoa</taxon>
        <taxon>Spiralia</taxon>
        <taxon>Gnathifera</taxon>
        <taxon>Rotifera</taxon>
        <taxon>Eurotatoria</taxon>
        <taxon>Monogononta</taxon>
        <taxon>Pseudotrocha</taxon>
        <taxon>Ploima</taxon>
        <taxon>Brachionidae</taxon>
        <taxon>Brachionus</taxon>
    </lineage>
</organism>
<keyword evidence="1" id="KW-0812">Transmembrane</keyword>
<protein>
    <submittedName>
        <fullName evidence="2">Uncharacterized protein</fullName>
    </submittedName>
</protein>
<dbReference type="AlphaFoldDB" id="A0A3M7RJI0"/>